<keyword evidence="4" id="KW-1185">Reference proteome</keyword>
<feature type="domain" description="Lantibiotic dehydratase N-terminal" evidence="1">
    <location>
        <begin position="55"/>
        <end position="705"/>
    </location>
</feature>
<dbReference type="RefSeq" id="WP_344592282.1">
    <property type="nucleotide sequence ID" value="NZ_BAAARW010000020.1"/>
</dbReference>
<evidence type="ECO:0000259" key="1">
    <source>
        <dbReference type="Pfam" id="PF04738"/>
    </source>
</evidence>
<dbReference type="EMBL" id="BAAARW010000020">
    <property type="protein sequence ID" value="GAA2431627.1"/>
    <property type="molecule type" value="Genomic_DNA"/>
</dbReference>
<dbReference type="InterPro" id="IPR023809">
    <property type="entry name" value="Thiopep_bacteriocin_synth_dom"/>
</dbReference>
<reference evidence="3 4" key="1">
    <citation type="journal article" date="2019" name="Int. J. Syst. Evol. Microbiol.">
        <title>The Global Catalogue of Microorganisms (GCM) 10K type strain sequencing project: providing services to taxonomists for standard genome sequencing and annotation.</title>
        <authorList>
            <consortium name="The Broad Institute Genomics Platform"/>
            <consortium name="The Broad Institute Genome Sequencing Center for Infectious Disease"/>
            <person name="Wu L."/>
            <person name="Ma J."/>
        </authorList>
    </citation>
    <scope>NUCLEOTIDE SEQUENCE [LARGE SCALE GENOMIC DNA]</scope>
    <source>
        <strain evidence="3 4">JCM 3325</strain>
    </source>
</reference>
<dbReference type="Proteomes" id="UP001501231">
    <property type="component" value="Unassembled WGS sequence"/>
</dbReference>
<sequence>MKQDPYQPSGFFLIRSPALPARPILEILESFPVAAGGDDWQRGYADSLLKLWATPGVSSAIRSATPALADAVDRFDQLSAKDRRRAVLSLGRYLNRMSLRATPFGLVAGVAGGFFGDETRARLGDAAIGQARARADMGWVMHLAKRLAKDPGSATDLLVRPNDLLYAARGRIWLQTADGYGTKENRAVSVRLNGPVRAALEYTTTPRTLTEVRAHLKAAYPAAAAEQVDGLVRELVDLDILVTAERPGMLAGAEDTPLRALLPGIADPDLAKSLTEVEAGIQAFNKVRDVDGDLRTRIETLAGDVDDDYEGPVVQIDSTLDFESSPVLPQEIARLAQDAARVLAEVVSDQYPPPLQEYANAFIERYGARTEVPVLELLSEETGLGPPAGYLCPERTFPLQGETPDPPAWTDREAVLVRLASTALAERSIRVSLDDHWLEELSAAVDRDADDRPLWPSVDVHLQLVPPGTGGDGWRGVVSGVGVTLGGRTFGRFHDVLAPDVQASLRDMAAAEEQLLGDALTVELTYLPGDARAANVNIRPVLHEWELPVNVATNRPADRLVELGDIVAGVEGGRIYLRSQRLGRRLHVTQRSMLNLGKAPNVCRFLIETSTAQARRVSPFEWERLAESVPFLPRIERGDLVLRRARWRLRKDSIGPDAGWGHADALEPFADAVHAWTRTWMVPRRVFMIQADNAILLDLESAPSLAELRAAMARAQDDEVLFEEALPEPDEGFLTDAAGDRYVSEVIVPLVRVDRGAPNTHTTVRRSGRPPFSERVKPVGSDWLFAKLYAEPDAHDALITTDLAAFADRMTAHHGVSEPFFLRYRDPAPHLRVRFHVPAQELREKILGATAEWANALTAKGRIIEFTFAGYHREIERYGGPGLIEHAEHWFQRDSTAVTLLLRHLRASAPDMERTSMTALSLEYLCRLLVPSLDDRRVISRSAGPAHIGGAEYREAKQALWADLNSSEVLNQAQEIWQPATATLVRGMTELQANDELSTHPAEIVRSLLHMHCNRMGLRRPDEEIAFGIWRRLLDRTAAQTPPTI</sequence>
<name>A0ABN3JLJ0_9ACTN</name>
<evidence type="ECO:0000259" key="2">
    <source>
        <dbReference type="Pfam" id="PF14028"/>
    </source>
</evidence>
<evidence type="ECO:0000313" key="4">
    <source>
        <dbReference type="Proteomes" id="UP001501231"/>
    </source>
</evidence>
<proteinExistence type="predicted"/>
<dbReference type="Pfam" id="PF04738">
    <property type="entry name" value="Lant_dehydr_N"/>
    <property type="match status" value="1"/>
</dbReference>
<comment type="caution">
    <text evidence="3">The sequence shown here is derived from an EMBL/GenBank/DDBJ whole genome shotgun (WGS) entry which is preliminary data.</text>
</comment>
<feature type="domain" description="Thiopeptide-type bacteriocin biosynthesis" evidence="2">
    <location>
        <begin position="783"/>
        <end position="1033"/>
    </location>
</feature>
<dbReference type="NCBIfam" id="TIGR03891">
    <property type="entry name" value="thiopep_ocin"/>
    <property type="match status" value="1"/>
</dbReference>
<dbReference type="InterPro" id="IPR006827">
    <property type="entry name" value="Lant_deHydtase_N"/>
</dbReference>
<protein>
    <submittedName>
        <fullName evidence="3">Lantibiotic dehydratase</fullName>
    </submittedName>
</protein>
<gene>
    <name evidence="3" type="ORF">GCM10010191_51810</name>
</gene>
<accession>A0ABN3JLJ0</accession>
<dbReference type="Pfam" id="PF14028">
    <property type="entry name" value="Lant_dehydr_C"/>
    <property type="match status" value="1"/>
</dbReference>
<evidence type="ECO:0000313" key="3">
    <source>
        <dbReference type="EMBL" id="GAA2431627.1"/>
    </source>
</evidence>
<organism evidence="3 4">
    <name type="scientific">Actinomadura vinacea</name>
    <dbReference type="NCBI Taxonomy" id="115336"/>
    <lineage>
        <taxon>Bacteria</taxon>
        <taxon>Bacillati</taxon>
        <taxon>Actinomycetota</taxon>
        <taxon>Actinomycetes</taxon>
        <taxon>Streptosporangiales</taxon>
        <taxon>Thermomonosporaceae</taxon>
        <taxon>Actinomadura</taxon>
    </lineage>
</organism>